<dbReference type="Pfam" id="PF00563">
    <property type="entry name" value="EAL"/>
    <property type="match status" value="1"/>
</dbReference>
<dbReference type="SUPFAM" id="SSF55073">
    <property type="entry name" value="Nucleotide cyclase"/>
    <property type="match status" value="1"/>
</dbReference>
<feature type="transmembrane region" description="Helical" evidence="2">
    <location>
        <begin position="161"/>
        <end position="182"/>
    </location>
</feature>
<dbReference type="InterPro" id="IPR035919">
    <property type="entry name" value="EAL_sf"/>
</dbReference>
<accession>A0YGV9</accession>
<comment type="cofactor">
    <cofactor evidence="1">
        <name>Mg(2+)</name>
        <dbReference type="ChEBI" id="CHEBI:18420"/>
    </cofactor>
</comment>
<feature type="domain" description="EAL" evidence="5">
    <location>
        <begin position="506"/>
        <end position="760"/>
    </location>
</feature>
<evidence type="ECO:0000313" key="7">
    <source>
        <dbReference type="EMBL" id="EAW29977.1"/>
    </source>
</evidence>
<protein>
    <submittedName>
        <fullName evidence="7">Uncharacterized protein</fullName>
    </submittedName>
</protein>
<feature type="domain" description="GGDEF" evidence="6">
    <location>
        <begin position="359"/>
        <end position="497"/>
    </location>
</feature>
<dbReference type="InterPro" id="IPR001633">
    <property type="entry name" value="EAL_dom"/>
</dbReference>
<dbReference type="InterPro" id="IPR000700">
    <property type="entry name" value="PAS-assoc_C"/>
</dbReference>
<dbReference type="PROSITE" id="PS50112">
    <property type="entry name" value="PAS"/>
    <property type="match status" value="1"/>
</dbReference>
<feature type="transmembrane region" description="Helical" evidence="2">
    <location>
        <begin position="46"/>
        <end position="66"/>
    </location>
</feature>
<gene>
    <name evidence="7" type="ORF">GP2143_06779</name>
</gene>
<dbReference type="InterPro" id="IPR000014">
    <property type="entry name" value="PAS"/>
</dbReference>
<dbReference type="InterPro" id="IPR000160">
    <property type="entry name" value="GGDEF_dom"/>
</dbReference>
<dbReference type="InterPro" id="IPR052155">
    <property type="entry name" value="Biofilm_reg_signaling"/>
</dbReference>
<dbReference type="Pfam" id="PF00990">
    <property type="entry name" value="GGDEF"/>
    <property type="match status" value="1"/>
</dbReference>
<dbReference type="NCBIfam" id="TIGR00254">
    <property type="entry name" value="GGDEF"/>
    <property type="match status" value="1"/>
</dbReference>
<dbReference type="CDD" id="cd01948">
    <property type="entry name" value="EAL"/>
    <property type="match status" value="1"/>
</dbReference>
<name>A0YGV9_9GAMM</name>
<dbReference type="PROSITE" id="PS50113">
    <property type="entry name" value="PAC"/>
    <property type="match status" value="1"/>
</dbReference>
<dbReference type="InterPro" id="IPR013767">
    <property type="entry name" value="PAS_fold"/>
</dbReference>
<dbReference type="SUPFAM" id="SSF55785">
    <property type="entry name" value="PYP-like sensor domain (PAS domain)"/>
    <property type="match status" value="1"/>
</dbReference>
<dbReference type="PANTHER" id="PTHR44757:SF2">
    <property type="entry name" value="BIOFILM ARCHITECTURE MAINTENANCE PROTEIN MBAA"/>
    <property type="match status" value="1"/>
</dbReference>
<dbReference type="Pfam" id="PF00989">
    <property type="entry name" value="PAS"/>
    <property type="match status" value="1"/>
</dbReference>
<dbReference type="GO" id="GO:0003824">
    <property type="term" value="F:catalytic activity"/>
    <property type="evidence" value="ECO:0007669"/>
    <property type="project" value="UniProtKB-ARBA"/>
</dbReference>
<evidence type="ECO:0000259" key="4">
    <source>
        <dbReference type="PROSITE" id="PS50113"/>
    </source>
</evidence>
<feature type="domain" description="PAS" evidence="3">
    <location>
        <begin position="224"/>
        <end position="250"/>
    </location>
</feature>
<dbReference type="eggNOG" id="COG5001">
    <property type="taxonomic scope" value="Bacteria"/>
</dbReference>
<comment type="caution">
    <text evidence="7">The sequence shown here is derived from an EMBL/GenBank/DDBJ whole genome shotgun (WGS) entry which is preliminary data.</text>
</comment>
<feature type="transmembrane region" description="Helical" evidence="2">
    <location>
        <begin position="137"/>
        <end position="155"/>
    </location>
</feature>
<keyword evidence="8" id="KW-1185">Reference proteome</keyword>
<dbReference type="EMBL" id="AAVT01000012">
    <property type="protein sequence ID" value="EAW29977.1"/>
    <property type="molecule type" value="Genomic_DNA"/>
</dbReference>
<dbReference type="CDD" id="cd00130">
    <property type="entry name" value="PAS"/>
    <property type="match status" value="1"/>
</dbReference>
<evidence type="ECO:0000256" key="2">
    <source>
        <dbReference type="SAM" id="Phobius"/>
    </source>
</evidence>
<dbReference type="SMART" id="SM00267">
    <property type="entry name" value="GGDEF"/>
    <property type="match status" value="1"/>
</dbReference>
<keyword evidence="2" id="KW-0812">Transmembrane</keyword>
<sequence>MQSTGSPQIVNDQLDGLFKLYPISISSTYLLVLVNCYALWSVVPTVHIVLWLSVATVVSIYRYSLFAIRTRNSTRLSPERWLIHNDVTSALSGMYWGYGLLYLVPPDSIAHMLIFVIAVTGLVSGASSSLSLSPRSFLLYMISCLMPMSILLYGMSDDYGWLLFGLCYFYIYFMWQTCLTIGENARLGIVQTVSLRQQKEELIASGRLLDLHFMGSPLGLIDWDEDLKIKRWNPAAASIFGYPESEILNQKPDFLLTDNAGRDYFKILRQGKQALANTVNSRKRDGGAVSCEWASTPLEDGSGTLLGYTSFVTDISKRLEHEQQITHQAFYDAVTDLPNRRYFYERLRQEMSRVQRGPNHSAVLFIDLDHFKNINDSLGHALGDELLKQFAMRLQNRLRQHEVLARLGGDEFVLLLEELDPDLDKSQAIAGQVAKALQTLIQEPFVLENNPYTLTCSIGITLFDKTDFNESEILKQADLALYRSKHRGRNCYSFFEQEMSEQALRHLILLNNVREAIGSEEFSLVFQPQVDIHTAELKGAETLLRWNNSELGRVSPAEFIPILESSTLIVEVGHWVLDHSFEQLKEWQLAALWHEPMRLAINISPRQLLDPDFIEQVTALLNKHELSPSLIEFEITENVLVQDVEKVGVILDKFASMGISFSIDDFGTGYSSLSYLKQLPIDVLKIDKSFIDHCTSEGNDQVIVRSILSICTELGLTSVAEGVETEEQQKKLQAMGCDLLQGYLYSRPVRADELSIMLSN</sequence>
<evidence type="ECO:0000259" key="6">
    <source>
        <dbReference type="PROSITE" id="PS50887"/>
    </source>
</evidence>
<dbReference type="InterPro" id="IPR029787">
    <property type="entry name" value="Nucleotide_cyclase"/>
</dbReference>
<dbReference type="InterPro" id="IPR035965">
    <property type="entry name" value="PAS-like_dom_sf"/>
</dbReference>
<dbReference type="PROSITE" id="PS50883">
    <property type="entry name" value="EAL"/>
    <property type="match status" value="1"/>
</dbReference>
<dbReference type="Gene3D" id="3.30.70.270">
    <property type="match status" value="1"/>
</dbReference>
<keyword evidence="2" id="KW-0472">Membrane</keyword>
<organism evidence="7 8">
    <name type="scientific">marine gamma proteobacterium HTCC2143</name>
    <dbReference type="NCBI Taxonomy" id="247633"/>
    <lineage>
        <taxon>Bacteria</taxon>
        <taxon>Pseudomonadati</taxon>
        <taxon>Pseudomonadota</taxon>
        <taxon>Gammaproteobacteria</taxon>
        <taxon>Cellvibrionales</taxon>
        <taxon>Spongiibacteraceae</taxon>
        <taxon>BD1-7 clade</taxon>
    </lineage>
</organism>
<feature type="domain" description="PAC" evidence="4">
    <location>
        <begin position="273"/>
        <end position="327"/>
    </location>
</feature>
<feature type="transmembrane region" description="Helical" evidence="2">
    <location>
        <begin position="110"/>
        <end position="130"/>
    </location>
</feature>
<dbReference type="AlphaFoldDB" id="A0YGV9"/>
<evidence type="ECO:0000259" key="5">
    <source>
        <dbReference type="PROSITE" id="PS50883"/>
    </source>
</evidence>
<evidence type="ECO:0000259" key="3">
    <source>
        <dbReference type="PROSITE" id="PS50112"/>
    </source>
</evidence>
<dbReference type="FunFam" id="3.30.70.270:FF:000001">
    <property type="entry name" value="Diguanylate cyclase domain protein"/>
    <property type="match status" value="1"/>
</dbReference>
<dbReference type="InterPro" id="IPR043128">
    <property type="entry name" value="Rev_trsase/Diguanyl_cyclase"/>
</dbReference>
<dbReference type="SMART" id="SM00052">
    <property type="entry name" value="EAL"/>
    <property type="match status" value="1"/>
</dbReference>
<keyword evidence="2" id="KW-1133">Transmembrane helix</keyword>
<dbReference type="STRING" id="247633.GP2143_06779"/>
<reference evidence="7 8" key="1">
    <citation type="journal article" date="2010" name="J. Bacteriol.">
        <title>Genome sequence of the oligotrophic marine Gammaproteobacterium HTCC2143, isolated from the Oregon Coast.</title>
        <authorList>
            <person name="Oh H.M."/>
            <person name="Kang I."/>
            <person name="Ferriera S."/>
            <person name="Giovannoni S.J."/>
            <person name="Cho J.C."/>
        </authorList>
    </citation>
    <scope>NUCLEOTIDE SEQUENCE [LARGE SCALE GENOMIC DNA]</scope>
    <source>
        <strain evidence="7 8">HTCC2143</strain>
    </source>
</reference>
<dbReference type="PROSITE" id="PS50887">
    <property type="entry name" value="GGDEF"/>
    <property type="match status" value="1"/>
</dbReference>
<dbReference type="NCBIfam" id="TIGR00229">
    <property type="entry name" value="sensory_box"/>
    <property type="match status" value="1"/>
</dbReference>
<dbReference type="Gene3D" id="3.20.20.450">
    <property type="entry name" value="EAL domain"/>
    <property type="match status" value="1"/>
</dbReference>
<proteinExistence type="predicted"/>
<dbReference type="OrthoDB" id="9804951at2"/>
<evidence type="ECO:0000256" key="1">
    <source>
        <dbReference type="ARBA" id="ARBA00001946"/>
    </source>
</evidence>
<evidence type="ECO:0000313" key="8">
    <source>
        <dbReference type="Proteomes" id="UP000004931"/>
    </source>
</evidence>
<dbReference type="Gene3D" id="3.30.450.20">
    <property type="entry name" value="PAS domain"/>
    <property type="match status" value="1"/>
</dbReference>
<dbReference type="CDD" id="cd01949">
    <property type="entry name" value="GGDEF"/>
    <property type="match status" value="1"/>
</dbReference>
<dbReference type="Proteomes" id="UP000004931">
    <property type="component" value="Unassembled WGS sequence"/>
</dbReference>
<feature type="transmembrane region" description="Helical" evidence="2">
    <location>
        <begin position="20"/>
        <end position="40"/>
    </location>
</feature>
<dbReference type="PANTHER" id="PTHR44757">
    <property type="entry name" value="DIGUANYLATE CYCLASE DGCP"/>
    <property type="match status" value="1"/>
</dbReference>
<dbReference type="SMART" id="SM00091">
    <property type="entry name" value="PAS"/>
    <property type="match status" value="1"/>
</dbReference>
<dbReference type="SUPFAM" id="SSF141868">
    <property type="entry name" value="EAL domain-like"/>
    <property type="match status" value="1"/>
</dbReference>